<evidence type="ECO:0000259" key="15">
    <source>
        <dbReference type="Pfam" id="PF21137"/>
    </source>
</evidence>
<reference evidence="17" key="1">
    <citation type="submission" date="2023-03" db="EMBL/GenBank/DDBJ databases">
        <title>Massive genome expansion in bonnet fungi (Mycena s.s.) driven by repeated elements and novel gene families across ecological guilds.</title>
        <authorList>
            <consortium name="Lawrence Berkeley National Laboratory"/>
            <person name="Harder C.B."/>
            <person name="Miyauchi S."/>
            <person name="Viragh M."/>
            <person name="Kuo A."/>
            <person name="Thoen E."/>
            <person name="Andreopoulos B."/>
            <person name="Lu D."/>
            <person name="Skrede I."/>
            <person name="Drula E."/>
            <person name="Henrissat B."/>
            <person name="Morin E."/>
            <person name="Kohler A."/>
            <person name="Barry K."/>
            <person name="LaButti K."/>
            <person name="Morin E."/>
            <person name="Salamov A."/>
            <person name="Lipzen A."/>
            <person name="Mereny Z."/>
            <person name="Hegedus B."/>
            <person name="Baldrian P."/>
            <person name="Stursova M."/>
            <person name="Weitz H."/>
            <person name="Taylor A."/>
            <person name="Grigoriev I.V."/>
            <person name="Nagy L.G."/>
            <person name="Martin F."/>
            <person name="Kauserud H."/>
        </authorList>
    </citation>
    <scope>NUCLEOTIDE SEQUENCE</scope>
    <source>
        <strain evidence="17">9284</strain>
    </source>
</reference>
<dbReference type="Pfam" id="PF22528">
    <property type="entry name" value="PRMT_C"/>
    <property type="match status" value="2"/>
</dbReference>
<dbReference type="GO" id="GO:0005829">
    <property type="term" value="C:cytosol"/>
    <property type="evidence" value="ECO:0007669"/>
    <property type="project" value="UniProtKB-SubCell"/>
</dbReference>
<feature type="compositionally biased region" description="Acidic residues" evidence="13">
    <location>
        <begin position="28"/>
        <end position="40"/>
    </location>
</feature>
<evidence type="ECO:0000256" key="10">
    <source>
        <dbReference type="ARBA" id="ARBA00047384"/>
    </source>
</evidence>
<evidence type="ECO:0000256" key="12">
    <source>
        <dbReference type="PROSITE-ProRule" id="PRU01015"/>
    </source>
</evidence>
<feature type="domain" description="Protein arginine N-methyltransferase" evidence="16">
    <location>
        <begin position="358"/>
        <end position="456"/>
    </location>
</feature>
<dbReference type="InterPro" id="IPR055135">
    <property type="entry name" value="PRMT_dom"/>
</dbReference>
<feature type="compositionally biased region" description="Basic and acidic residues" evidence="13">
    <location>
        <begin position="500"/>
        <end position="510"/>
    </location>
</feature>
<dbReference type="GO" id="GO:0008270">
    <property type="term" value="F:zinc ion binding"/>
    <property type="evidence" value="ECO:0007669"/>
    <property type="project" value="UniProtKB-KW"/>
</dbReference>
<dbReference type="FunFam" id="3.40.50.150:FF:000003">
    <property type="entry name" value="Blast:Protein arginine N-methyltransferase 1"/>
    <property type="match status" value="1"/>
</dbReference>
<evidence type="ECO:0000256" key="2">
    <source>
        <dbReference type="ARBA" id="ARBA00011925"/>
    </source>
</evidence>
<keyword evidence="5 12" id="KW-0808">Transferase</keyword>
<evidence type="ECO:0000259" key="14">
    <source>
        <dbReference type="Pfam" id="PF13649"/>
    </source>
</evidence>
<keyword evidence="18" id="KW-1185">Reference proteome</keyword>
<dbReference type="Proteomes" id="UP001221142">
    <property type="component" value="Unassembled WGS sequence"/>
</dbReference>
<evidence type="ECO:0000313" key="17">
    <source>
        <dbReference type="EMBL" id="KAJ7644712.1"/>
    </source>
</evidence>
<evidence type="ECO:0000256" key="8">
    <source>
        <dbReference type="ARBA" id="ARBA00022771"/>
    </source>
</evidence>
<comment type="subcellular location">
    <subcellularLocation>
        <location evidence="1">Cytoplasm</location>
        <location evidence="1">Cytosol</location>
    </subcellularLocation>
</comment>
<dbReference type="Pfam" id="PF13649">
    <property type="entry name" value="Methyltransf_25"/>
    <property type="match status" value="1"/>
</dbReference>
<dbReference type="PANTHER" id="PTHR11006:SF53">
    <property type="entry name" value="PROTEIN ARGININE N-METHYLTRANSFERASE 3"/>
    <property type="match status" value="1"/>
</dbReference>
<sequence length="585" mass="64938">MSIVLPPPTSIPSDDDRSDREESGSESSTDDEPEPWDDWISDSAARQPCRSLFESNKELPSVDEALEYDRKTHGFDLDGFCGSIGLDTHGRIRLINFIRKTHPTPSEVAALTGKENIFTSDEYLKPAIEDDPLLQVQPDDWSDSDAEDTTTTDPAKRIRLLEKRLAAAQQDLVDYRTMISTTLPRIITAVNEDPGPSTTGPAARDDDSHYFQSYEENDIHAVMIQDKVRTSTYAHFILTNPALFRDATVLDVGCGTGILSLFAARAGAKRVIAVDASDIALKARKIVAANNLSHVITVLQGKVEDIVLPDEIKEVDVIISEWMGYALLYESMLDSVLRARERFLRPGGVMAPSQCRMRLALCDAREVIKERVGFWDDVYGYDMSAMKEGLYDDAIVDVVGPDTLLSEPYTVKDLHLGVITPRQLSFISPFTLTSTASRRTKLTSFVLYFDTFFAPDGLPLPDSEQVKVVREGDAVVAEVWHVGGRPAVIRRVSQGPGLAGEKEKEKEEKVTSFSTGPESIPTHWKQTLFLLRDPVDIVEGTIVSGHFHCTKSSINSRELDVEVHYSVKQEGGEVGLTVVQMYKVR</sequence>
<feature type="region of interest" description="Disordered" evidence="13">
    <location>
        <begin position="494"/>
        <end position="518"/>
    </location>
</feature>
<feature type="domain" description="Protein arginine N-methyltransferase 3-like C2H2 zinc finger" evidence="15">
    <location>
        <begin position="84"/>
        <end position="126"/>
    </location>
</feature>
<dbReference type="GO" id="GO:0042054">
    <property type="term" value="F:histone methyltransferase activity"/>
    <property type="evidence" value="ECO:0007669"/>
    <property type="project" value="TreeGrafter"/>
</dbReference>
<protein>
    <recommendedName>
        <fullName evidence="2">type I protein arginine methyltransferase</fullName>
        <ecNumber evidence="2">2.1.1.319</ecNumber>
    </recommendedName>
</protein>
<dbReference type="SUPFAM" id="SSF53335">
    <property type="entry name" value="S-adenosyl-L-methionine-dependent methyltransferases"/>
    <property type="match status" value="1"/>
</dbReference>
<organism evidence="17 18">
    <name type="scientific">Roridomyces roridus</name>
    <dbReference type="NCBI Taxonomy" id="1738132"/>
    <lineage>
        <taxon>Eukaryota</taxon>
        <taxon>Fungi</taxon>
        <taxon>Dikarya</taxon>
        <taxon>Basidiomycota</taxon>
        <taxon>Agaricomycotina</taxon>
        <taxon>Agaricomycetes</taxon>
        <taxon>Agaricomycetidae</taxon>
        <taxon>Agaricales</taxon>
        <taxon>Marasmiineae</taxon>
        <taxon>Mycenaceae</taxon>
        <taxon>Roridomyces</taxon>
    </lineage>
</organism>
<keyword evidence="4 12" id="KW-0489">Methyltransferase</keyword>
<feature type="compositionally biased region" description="Basic and acidic residues" evidence="13">
    <location>
        <begin position="14"/>
        <end position="23"/>
    </location>
</feature>
<accession>A0AAD7CC22</accession>
<dbReference type="CDD" id="cd02440">
    <property type="entry name" value="AdoMet_MTases"/>
    <property type="match status" value="1"/>
</dbReference>
<gene>
    <name evidence="17" type="ORF">FB45DRAFT_898514</name>
</gene>
<dbReference type="InterPro" id="IPR029063">
    <property type="entry name" value="SAM-dependent_MTases_sf"/>
</dbReference>
<feature type="compositionally biased region" description="Pro residues" evidence="13">
    <location>
        <begin position="1"/>
        <end position="10"/>
    </location>
</feature>
<dbReference type="Gene3D" id="2.70.160.11">
    <property type="entry name" value="Hnrnp arginine n-methyltransferase1"/>
    <property type="match status" value="1"/>
</dbReference>
<dbReference type="Gene3D" id="3.40.50.150">
    <property type="entry name" value="Vaccinia Virus protein VP39"/>
    <property type="match status" value="1"/>
</dbReference>
<comment type="catalytic activity">
    <reaction evidence="11">
        <text>L-arginyl-[protein] + S-adenosyl-L-methionine = N(omega)-methyl-L-arginyl-[protein] + S-adenosyl-L-homocysteine + H(+)</text>
        <dbReference type="Rhea" id="RHEA:48100"/>
        <dbReference type="Rhea" id="RHEA-COMP:10532"/>
        <dbReference type="Rhea" id="RHEA-COMP:11990"/>
        <dbReference type="ChEBI" id="CHEBI:15378"/>
        <dbReference type="ChEBI" id="CHEBI:29965"/>
        <dbReference type="ChEBI" id="CHEBI:57856"/>
        <dbReference type="ChEBI" id="CHEBI:59789"/>
        <dbReference type="ChEBI" id="CHEBI:65280"/>
    </reaction>
    <physiologicalReaction direction="left-to-right" evidence="11">
        <dbReference type="Rhea" id="RHEA:48101"/>
    </physiologicalReaction>
</comment>
<dbReference type="EC" id="2.1.1.319" evidence="2"/>
<dbReference type="PANTHER" id="PTHR11006">
    <property type="entry name" value="PROTEIN ARGININE N-METHYLTRANSFERASE"/>
    <property type="match status" value="1"/>
</dbReference>
<dbReference type="EMBL" id="JARKIF010000003">
    <property type="protein sequence ID" value="KAJ7644712.1"/>
    <property type="molecule type" value="Genomic_DNA"/>
</dbReference>
<evidence type="ECO:0000256" key="4">
    <source>
        <dbReference type="ARBA" id="ARBA00022603"/>
    </source>
</evidence>
<comment type="caution">
    <text evidence="17">The sequence shown here is derived from an EMBL/GenBank/DDBJ whole genome shotgun (WGS) entry which is preliminary data.</text>
</comment>
<feature type="domain" description="Protein arginine N-methyltransferase" evidence="16">
    <location>
        <begin position="506"/>
        <end position="569"/>
    </location>
</feature>
<evidence type="ECO:0000259" key="16">
    <source>
        <dbReference type="Pfam" id="PF22528"/>
    </source>
</evidence>
<feature type="region of interest" description="Disordered" evidence="13">
    <location>
        <begin position="1"/>
        <end position="41"/>
    </location>
</feature>
<keyword evidence="9" id="KW-0862">Zinc</keyword>
<comment type="catalytic activity">
    <reaction evidence="10">
        <text>L-arginyl-[protein] + 2 S-adenosyl-L-methionine = N(omega),N(omega)-dimethyl-L-arginyl-[protein] + 2 S-adenosyl-L-homocysteine + 2 H(+)</text>
        <dbReference type="Rhea" id="RHEA:48096"/>
        <dbReference type="Rhea" id="RHEA-COMP:10532"/>
        <dbReference type="Rhea" id="RHEA-COMP:11991"/>
        <dbReference type="ChEBI" id="CHEBI:15378"/>
        <dbReference type="ChEBI" id="CHEBI:29965"/>
        <dbReference type="ChEBI" id="CHEBI:57856"/>
        <dbReference type="ChEBI" id="CHEBI:59789"/>
        <dbReference type="ChEBI" id="CHEBI:61897"/>
        <dbReference type="EC" id="2.1.1.319"/>
    </reaction>
    <physiologicalReaction direction="left-to-right" evidence="10">
        <dbReference type="Rhea" id="RHEA:48097"/>
    </physiologicalReaction>
</comment>
<evidence type="ECO:0000256" key="5">
    <source>
        <dbReference type="ARBA" id="ARBA00022679"/>
    </source>
</evidence>
<keyword evidence="3" id="KW-0963">Cytoplasm</keyword>
<dbReference type="InterPro" id="IPR041698">
    <property type="entry name" value="Methyltransf_25"/>
</dbReference>
<evidence type="ECO:0000256" key="1">
    <source>
        <dbReference type="ARBA" id="ARBA00004514"/>
    </source>
</evidence>
<name>A0AAD7CC22_9AGAR</name>
<dbReference type="GO" id="GO:0035242">
    <property type="term" value="F:protein-arginine omega-N asymmetric methyltransferase activity"/>
    <property type="evidence" value="ECO:0007669"/>
    <property type="project" value="UniProtKB-EC"/>
</dbReference>
<dbReference type="SUPFAM" id="SSF57667">
    <property type="entry name" value="beta-beta-alpha zinc fingers"/>
    <property type="match status" value="1"/>
</dbReference>
<dbReference type="Pfam" id="PF21137">
    <property type="entry name" value="ANM3_C2H2_Zf"/>
    <property type="match status" value="1"/>
</dbReference>
<proteinExistence type="predicted"/>
<keyword evidence="7" id="KW-0479">Metal-binding</keyword>
<dbReference type="AlphaFoldDB" id="A0AAD7CC22"/>
<evidence type="ECO:0000256" key="9">
    <source>
        <dbReference type="ARBA" id="ARBA00022833"/>
    </source>
</evidence>
<dbReference type="GO" id="GO:0005634">
    <property type="term" value="C:nucleus"/>
    <property type="evidence" value="ECO:0007669"/>
    <property type="project" value="TreeGrafter"/>
</dbReference>
<dbReference type="InterPro" id="IPR036236">
    <property type="entry name" value="Znf_C2H2_sf"/>
</dbReference>
<keyword evidence="6 12" id="KW-0949">S-adenosyl-L-methionine</keyword>
<dbReference type="GO" id="GO:0032259">
    <property type="term" value="P:methylation"/>
    <property type="evidence" value="ECO:0007669"/>
    <property type="project" value="UniProtKB-KW"/>
</dbReference>
<dbReference type="PROSITE" id="PS51678">
    <property type="entry name" value="SAM_MT_PRMT"/>
    <property type="match status" value="1"/>
</dbReference>
<evidence type="ECO:0000256" key="13">
    <source>
        <dbReference type="SAM" id="MobiDB-lite"/>
    </source>
</evidence>
<feature type="domain" description="Methyltransferase" evidence="14">
    <location>
        <begin position="249"/>
        <end position="348"/>
    </location>
</feature>
<dbReference type="InterPro" id="IPR049482">
    <property type="entry name" value="ANM3-like_C2H2_Zf"/>
</dbReference>
<keyword evidence="8" id="KW-0863">Zinc-finger</keyword>
<evidence type="ECO:0000313" key="18">
    <source>
        <dbReference type="Proteomes" id="UP001221142"/>
    </source>
</evidence>
<evidence type="ECO:0000256" key="7">
    <source>
        <dbReference type="ARBA" id="ARBA00022723"/>
    </source>
</evidence>
<evidence type="ECO:0000256" key="6">
    <source>
        <dbReference type="ARBA" id="ARBA00022691"/>
    </source>
</evidence>
<evidence type="ECO:0000256" key="11">
    <source>
        <dbReference type="ARBA" id="ARBA00049303"/>
    </source>
</evidence>
<evidence type="ECO:0000256" key="3">
    <source>
        <dbReference type="ARBA" id="ARBA00022490"/>
    </source>
</evidence>
<dbReference type="InterPro" id="IPR025799">
    <property type="entry name" value="Arg_MeTrfase"/>
</dbReference>